<name>A0A2D0KI11_9GAMM</name>
<dbReference type="EMBL" id="NJAK01000001">
    <property type="protein sequence ID" value="PHM63066.1"/>
    <property type="molecule type" value="Genomic_DNA"/>
</dbReference>
<dbReference type="InterPro" id="IPR027396">
    <property type="entry name" value="DsrEFH-like"/>
</dbReference>
<reference evidence="1 2" key="1">
    <citation type="journal article" date="2017" name="Nat. Microbiol.">
        <title>Natural product diversity associated with the nematode symbionts Photorhabdus and Xenorhabdus.</title>
        <authorList>
            <person name="Tobias N.J."/>
            <person name="Wolff H."/>
            <person name="Djahanschiri B."/>
            <person name="Grundmann F."/>
            <person name="Kronenwerth M."/>
            <person name="Shi Y.M."/>
            <person name="Simonyi S."/>
            <person name="Grun P."/>
            <person name="Shapiro-Ilan D."/>
            <person name="Pidot S.J."/>
            <person name="Stinear T.P."/>
            <person name="Ebersberger I."/>
            <person name="Bode H.B."/>
        </authorList>
    </citation>
    <scope>NUCLEOTIDE SEQUENCE [LARGE SCALE GENOMIC DNA]</scope>
    <source>
        <strain evidence="1 2">DSM 22670</strain>
    </source>
</reference>
<organism evidence="1 2">
    <name type="scientific">Xenorhabdus ishibashii</name>
    <dbReference type="NCBI Taxonomy" id="1034471"/>
    <lineage>
        <taxon>Bacteria</taxon>
        <taxon>Pseudomonadati</taxon>
        <taxon>Pseudomonadota</taxon>
        <taxon>Gammaproteobacteria</taxon>
        <taxon>Enterobacterales</taxon>
        <taxon>Morganellaceae</taxon>
        <taxon>Xenorhabdus</taxon>
    </lineage>
</organism>
<sequence length="89" mass="9910">MIHLNTATIYGTAKKTNFEHGVRRELKLFLMSDAVAAGLAWQAPKESYNLKQMLEILMAQSVDVRLIKTCTDAREISELTLVDGAANDE</sequence>
<proteinExistence type="predicted"/>
<keyword evidence="2" id="KW-1185">Reference proteome</keyword>
<dbReference type="PANTHER" id="PTHR34874:SF1">
    <property type="entry name" value="PROTEIN YCHN"/>
    <property type="match status" value="1"/>
</dbReference>
<dbReference type="Proteomes" id="UP000222168">
    <property type="component" value="Unassembled WGS sequence"/>
</dbReference>
<dbReference type="Gene3D" id="3.40.1260.10">
    <property type="entry name" value="DsrEFH-like"/>
    <property type="match status" value="1"/>
</dbReference>
<protein>
    <submittedName>
        <fullName evidence="1">Uncharacterized protein</fullName>
    </submittedName>
</protein>
<evidence type="ECO:0000313" key="1">
    <source>
        <dbReference type="EMBL" id="PHM63066.1"/>
    </source>
</evidence>
<comment type="caution">
    <text evidence="1">The sequence shown here is derived from an EMBL/GenBank/DDBJ whole genome shotgun (WGS) entry which is preliminary data.</text>
</comment>
<accession>A0A2D0KI11</accession>
<gene>
    <name evidence="1" type="ORF">Xish_02295</name>
</gene>
<dbReference type="InterPro" id="IPR003787">
    <property type="entry name" value="Sulphur_relay_DsrE/F-like"/>
</dbReference>
<dbReference type="GO" id="GO:0005829">
    <property type="term" value="C:cytosol"/>
    <property type="evidence" value="ECO:0007669"/>
    <property type="project" value="TreeGrafter"/>
</dbReference>
<dbReference type="SUPFAM" id="SSF75169">
    <property type="entry name" value="DsrEFH-like"/>
    <property type="match status" value="1"/>
</dbReference>
<dbReference type="Pfam" id="PF02635">
    <property type="entry name" value="DsrE"/>
    <property type="match status" value="1"/>
</dbReference>
<evidence type="ECO:0000313" key="2">
    <source>
        <dbReference type="Proteomes" id="UP000222168"/>
    </source>
</evidence>
<dbReference type="AlphaFoldDB" id="A0A2D0KI11"/>
<dbReference type="PANTHER" id="PTHR34874">
    <property type="entry name" value="PROTEIN YCHN"/>
    <property type="match status" value="1"/>
</dbReference>